<dbReference type="RefSeq" id="WP_108742275.1">
    <property type="nucleotide sequence ID" value="NZ_CP020918.1"/>
</dbReference>
<evidence type="ECO:0008006" key="6">
    <source>
        <dbReference type="Google" id="ProtNLM"/>
    </source>
</evidence>
<feature type="signal peptide" evidence="3">
    <location>
        <begin position="1"/>
        <end position="20"/>
    </location>
</feature>
<evidence type="ECO:0000313" key="4">
    <source>
        <dbReference type="EMBL" id="AWG23379.1"/>
    </source>
</evidence>
<dbReference type="OrthoDB" id="981213at2"/>
<keyword evidence="5" id="KW-1185">Reference proteome</keyword>
<keyword evidence="2" id="KW-0812">Transmembrane</keyword>
<feature type="coiled-coil region" evidence="1">
    <location>
        <begin position="161"/>
        <end position="193"/>
    </location>
</feature>
<name>A0A2S1LI24_9FLAO</name>
<proteinExistence type="predicted"/>
<dbReference type="Proteomes" id="UP000244527">
    <property type="component" value="Chromosome"/>
</dbReference>
<dbReference type="AlphaFoldDB" id="A0A2S1LI24"/>
<keyword evidence="2" id="KW-1133">Transmembrane helix</keyword>
<keyword evidence="1" id="KW-0175">Coiled coil</keyword>
<dbReference type="EMBL" id="CP020918">
    <property type="protein sequence ID" value="AWG23379.1"/>
    <property type="molecule type" value="Genomic_DNA"/>
</dbReference>
<reference evidence="4 5" key="1">
    <citation type="submission" date="2017-04" db="EMBL/GenBank/DDBJ databases">
        <title>Compelte genome sequence of WV33.</title>
        <authorList>
            <person name="Lee P.C."/>
        </authorList>
    </citation>
    <scope>NUCLEOTIDE SEQUENCE [LARGE SCALE GENOMIC DNA]</scope>
    <source>
        <strain evidence="4 5">WV33</strain>
    </source>
</reference>
<keyword evidence="3" id="KW-0732">Signal</keyword>
<organism evidence="4 5">
    <name type="scientific">Flavobacterium faecale</name>
    <dbReference type="NCBI Taxonomy" id="1355330"/>
    <lineage>
        <taxon>Bacteria</taxon>
        <taxon>Pseudomonadati</taxon>
        <taxon>Bacteroidota</taxon>
        <taxon>Flavobacteriia</taxon>
        <taxon>Flavobacteriales</taxon>
        <taxon>Flavobacteriaceae</taxon>
        <taxon>Flavobacterium</taxon>
    </lineage>
</organism>
<gene>
    <name evidence="4" type="ORF">FFWV33_18510</name>
</gene>
<protein>
    <recommendedName>
        <fullName evidence="6">tRNA (Guanine-N1)-methyltransferase</fullName>
    </recommendedName>
</protein>
<evidence type="ECO:0000313" key="5">
    <source>
        <dbReference type="Proteomes" id="UP000244527"/>
    </source>
</evidence>
<evidence type="ECO:0000256" key="3">
    <source>
        <dbReference type="SAM" id="SignalP"/>
    </source>
</evidence>
<keyword evidence="2" id="KW-0472">Membrane</keyword>
<evidence type="ECO:0000256" key="2">
    <source>
        <dbReference type="SAM" id="Phobius"/>
    </source>
</evidence>
<feature type="transmembrane region" description="Helical" evidence="2">
    <location>
        <begin position="127"/>
        <end position="147"/>
    </location>
</feature>
<accession>A0A2S1LI24</accession>
<dbReference type="KEGG" id="ffa:FFWV33_18510"/>
<sequence>MKKIIITATALLLFTPNIFSQTSVKPAKSGSLQSQFENLIEKSNSFQEYKVISKSGLLKLQTNIQDSLAVSKSKILANEAFQESQKKTIDSLKNKSAASQTIVSDLVSEKESISVLGIQIQKTVFKVSFFLIVIGLIATVFFLVFMYKRSNAITVESKLALKQSQEEFEIYKEKALEREQKAMRRLQDELNKQKK</sequence>
<feature type="chain" id="PRO_5015479289" description="tRNA (Guanine-N1)-methyltransferase" evidence="3">
    <location>
        <begin position="21"/>
        <end position="195"/>
    </location>
</feature>
<evidence type="ECO:0000256" key="1">
    <source>
        <dbReference type="SAM" id="Coils"/>
    </source>
</evidence>